<dbReference type="EMBL" id="JAACFV010000037">
    <property type="protein sequence ID" value="KAF7509787.1"/>
    <property type="molecule type" value="Genomic_DNA"/>
</dbReference>
<dbReference type="AlphaFoldDB" id="A0A8H7E580"/>
<keyword evidence="3" id="KW-1185">Reference proteome</keyword>
<feature type="region of interest" description="Disordered" evidence="1">
    <location>
        <begin position="106"/>
        <end position="130"/>
    </location>
</feature>
<evidence type="ECO:0000313" key="2">
    <source>
        <dbReference type="EMBL" id="KAF7509787.1"/>
    </source>
</evidence>
<protein>
    <submittedName>
        <fullName evidence="2">Uncharacterized protein</fullName>
    </submittedName>
</protein>
<evidence type="ECO:0000313" key="3">
    <source>
        <dbReference type="Proteomes" id="UP000606974"/>
    </source>
</evidence>
<proteinExistence type="predicted"/>
<reference evidence="2" key="1">
    <citation type="submission" date="2020-02" db="EMBL/GenBank/DDBJ databases">
        <authorList>
            <person name="Palmer J.M."/>
        </authorList>
    </citation>
    <scope>NUCLEOTIDE SEQUENCE</scope>
    <source>
        <strain evidence="2">EPUS1.4</strain>
        <tissue evidence="2">Thallus</tissue>
    </source>
</reference>
<sequence length="353" mass="39410">MCIITICKIFRCWHIEPIFRVDRCSNAILTHIHYCNRECTPPVLVGKFSLARCAVCAHQNSIPTHVSELESSPPDSISNAGPNSNSSLASHRALTAYFVSHPNLLSQPTHSSSTTPIPIPDSTHNPSRDPLDEPYLSLFRSLPHFIQSFSPDPDIDPRPQIYTSPNHYQHNPFDSSFTHLISPDWLEPISNALEQTQGLAAELLWDWFPFENGTPARRAHVDYERFFTDTRVDIEVLVLKECEAEFYGDGFGGDGEVCLCERGLELDAYDGGFGVAMRGETWFNSVNYNSPSLLTGLLPPARPASPLSRLAPGQVWERPGLREWHHVGMLADGAVEEDGETTVREQDAVMREG</sequence>
<accession>A0A8H7E580</accession>
<comment type="caution">
    <text evidence="2">The sequence shown here is derived from an EMBL/GenBank/DDBJ whole genome shotgun (WGS) entry which is preliminary data.</text>
</comment>
<name>A0A8H7E580_9EURO</name>
<dbReference type="Proteomes" id="UP000606974">
    <property type="component" value="Unassembled WGS sequence"/>
</dbReference>
<evidence type="ECO:0000256" key="1">
    <source>
        <dbReference type="SAM" id="MobiDB-lite"/>
    </source>
</evidence>
<organism evidence="2 3">
    <name type="scientific">Endocarpon pusillum</name>
    <dbReference type="NCBI Taxonomy" id="364733"/>
    <lineage>
        <taxon>Eukaryota</taxon>
        <taxon>Fungi</taxon>
        <taxon>Dikarya</taxon>
        <taxon>Ascomycota</taxon>
        <taxon>Pezizomycotina</taxon>
        <taxon>Eurotiomycetes</taxon>
        <taxon>Chaetothyriomycetidae</taxon>
        <taxon>Verrucariales</taxon>
        <taxon>Verrucariaceae</taxon>
        <taxon>Endocarpon</taxon>
    </lineage>
</organism>
<feature type="compositionally biased region" description="Low complexity" evidence="1">
    <location>
        <begin position="108"/>
        <end position="124"/>
    </location>
</feature>
<feature type="region of interest" description="Disordered" evidence="1">
    <location>
        <begin position="67"/>
        <end position="87"/>
    </location>
</feature>
<gene>
    <name evidence="2" type="ORF">GJ744_007482</name>
</gene>
<dbReference type="OrthoDB" id="10499710at2759"/>